<evidence type="ECO:0000313" key="3">
    <source>
        <dbReference type="Proteomes" id="UP001163823"/>
    </source>
</evidence>
<feature type="domain" description="GH3 C-terminal" evidence="1">
    <location>
        <begin position="293"/>
        <end position="357"/>
    </location>
</feature>
<sequence length="361" mass="40699">MRPTFKVVLSEEPESFDENNNMVADYNKKALTFIEEVTSKADEIEKQLLSEILTQNANIEYLQRHGLDGCADRETFKNIIPVVDYENIKPDIDLIANGDTSPNLCYKPISEFFTSSGTSGGECQLIPMTEDAVQRSLLLFSLLMPVMDQFIPGLDKGKGIKFSFIRQESNTPGGLLARPATTSILKCQNLITYRTNYANYMTSPVEVILCPDWYQSMYTQLLCRPSQNIQVLHVGATFASVIFYAIKFLEKHWYRIGDIFLVKGFKNKTPQFSYVCRKNVVLSIDGDKIDGVELQNAVKNAANNLLQFDATPNEYTSYADVSSIPGHYVLYWEINLRGQTQIPDSAFEDCCLAMEESPTGL</sequence>
<reference evidence="2" key="1">
    <citation type="journal article" date="2023" name="Science">
        <title>Elucidation of the pathway for biosynthesis of saponin adjuvants from the soapbark tree.</title>
        <authorList>
            <person name="Reed J."/>
            <person name="Orme A."/>
            <person name="El-Demerdash A."/>
            <person name="Owen C."/>
            <person name="Martin L.B.B."/>
            <person name="Misra R.C."/>
            <person name="Kikuchi S."/>
            <person name="Rejzek M."/>
            <person name="Martin A.C."/>
            <person name="Harkess A."/>
            <person name="Leebens-Mack J."/>
            <person name="Louveau T."/>
            <person name="Stephenson M.J."/>
            <person name="Osbourn A."/>
        </authorList>
    </citation>
    <scope>NUCLEOTIDE SEQUENCE</scope>
    <source>
        <strain evidence="2">S10</strain>
    </source>
</reference>
<dbReference type="Pfam" id="PF23572">
    <property type="entry name" value="GH3_C"/>
    <property type="match status" value="1"/>
</dbReference>
<dbReference type="PANTHER" id="PTHR31901">
    <property type="entry name" value="GH3 DOMAIN-CONTAINING PROTEIN"/>
    <property type="match status" value="1"/>
</dbReference>
<dbReference type="Proteomes" id="UP001163823">
    <property type="component" value="Chromosome 8"/>
</dbReference>
<dbReference type="InterPro" id="IPR055378">
    <property type="entry name" value="GH3_C"/>
</dbReference>
<organism evidence="2 3">
    <name type="scientific">Quillaja saponaria</name>
    <name type="common">Soap bark tree</name>
    <dbReference type="NCBI Taxonomy" id="32244"/>
    <lineage>
        <taxon>Eukaryota</taxon>
        <taxon>Viridiplantae</taxon>
        <taxon>Streptophyta</taxon>
        <taxon>Embryophyta</taxon>
        <taxon>Tracheophyta</taxon>
        <taxon>Spermatophyta</taxon>
        <taxon>Magnoliopsida</taxon>
        <taxon>eudicotyledons</taxon>
        <taxon>Gunneridae</taxon>
        <taxon>Pentapetalae</taxon>
        <taxon>rosids</taxon>
        <taxon>fabids</taxon>
        <taxon>Fabales</taxon>
        <taxon>Quillajaceae</taxon>
        <taxon>Quillaja</taxon>
    </lineage>
</organism>
<evidence type="ECO:0000259" key="1">
    <source>
        <dbReference type="Pfam" id="PF23572"/>
    </source>
</evidence>
<evidence type="ECO:0000313" key="2">
    <source>
        <dbReference type="EMBL" id="KAJ7959388.1"/>
    </source>
</evidence>
<dbReference type="GO" id="GO:0005737">
    <property type="term" value="C:cytoplasm"/>
    <property type="evidence" value="ECO:0007669"/>
    <property type="project" value="TreeGrafter"/>
</dbReference>
<dbReference type="PANTHER" id="PTHR31901:SF100">
    <property type="entry name" value="INDOLE-3-ACETIC ACID-AMIDO SYNTHETASE"/>
    <property type="match status" value="1"/>
</dbReference>
<protein>
    <submittedName>
        <fullName evidence="2">Indole-3-acetic acid-amido synthetase GH3.3</fullName>
    </submittedName>
</protein>
<dbReference type="KEGG" id="qsa:O6P43_019972"/>
<proteinExistence type="predicted"/>
<dbReference type="AlphaFoldDB" id="A0AAD7LJS8"/>
<dbReference type="GO" id="GO:0010279">
    <property type="term" value="F:indole-3-acetic acid amido synthetase activity"/>
    <property type="evidence" value="ECO:0007669"/>
    <property type="project" value="TreeGrafter"/>
</dbReference>
<dbReference type="EMBL" id="JARAOO010000008">
    <property type="protein sequence ID" value="KAJ7959388.1"/>
    <property type="molecule type" value="Genomic_DNA"/>
</dbReference>
<dbReference type="Pfam" id="PF03321">
    <property type="entry name" value="GH3"/>
    <property type="match status" value="1"/>
</dbReference>
<gene>
    <name evidence="2" type="ORF">O6P43_019972</name>
</gene>
<accession>A0AAD7LJS8</accession>
<dbReference type="InterPro" id="IPR004993">
    <property type="entry name" value="GH3"/>
</dbReference>
<name>A0AAD7LJS8_QUISA</name>
<keyword evidence="3" id="KW-1185">Reference proteome</keyword>
<comment type="caution">
    <text evidence="2">The sequence shown here is derived from an EMBL/GenBank/DDBJ whole genome shotgun (WGS) entry which is preliminary data.</text>
</comment>